<dbReference type="InterPro" id="IPR006104">
    <property type="entry name" value="Glyco_hydro_2_N"/>
</dbReference>
<dbReference type="Gene3D" id="2.60.40.10">
    <property type="entry name" value="Immunoglobulins"/>
    <property type="match status" value="1"/>
</dbReference>
<dbReference type="RefSeq" id="WP_102374788.1">
    <property type="nucleotide sequence ID" value="NZ_JBBNOP010000003.1"/>
</dbReference>
<evidence type="ECO:0000259" key="6">
    <source>
        <dbReference type="Pfam" id="PF02837"/>
    </source>
</evidence>
<dbReference type="SUPFAM" id="SSF51445">
    <property type="entry name" value="(Trans)glycosidases"/>
    <property type="match status" value="1"/>
</dbReference>
<dbReference type="InterPro" id="IPR006102">
    <property type="entry name" value="Ig-like_GH2"/>
</dbReference>
<dbReference type="InterPro" id="IPR013783">
    <property type="entry name" value="Ig-like_fold"/>
</dbReference>
<dbReference type="InterPro" id="IPR008979">
    <property type="entry name" value="Galactose-bd-like_sf"/>
</dbReference>
<dbReference type="InterPro" id="IPR006103">
    <property type="entry name" value="Glyco_hydro_2_cat"/>
</dbReference>
<dbReference type="InterPro" id="IPR017853">
    <property type="entry name" value="GH"/>
</dbReference>
<sequence length="635" mass="71423">MLDIKRILASAPRKPESAQPRTLYTVWGERIVEGETPECAHPHPQFERKSFHSLDGWWECCFVQTKDAAASLHAAVAPSTFDRRIRVPFSPEAPLSDVGRRLEPNELLWYRRHFEAPAELFSQPDARLILHFEAVDYACVCFVNGNRAGSHVGGYLPFSFDITPLLVRGENEITLCVHDPSDAGVQPRGKQKLEHGGIWYTAQSGIWQPVWYEIVPSSRMESLAIDARADSGQLELTVTLRDEYPSCGTAAAGALRVRLLDGDIEVGSAQADAPRPGSPDAREGLAHRRSATLAIDVESPHLWSPEDPHLYKLELTYGRDEVSSYCAFRSISIERDERGVSRLCINHAPVFLRGVLDQGYWPDGLMTAPSDEALSFDIETAQALGFTMMRKHIKVESDRWYYHCDRLGMLVWQDMINGGSPLSAWHTSYKPTFFRCSWGRFPDDTPKGRSALSSESAEYRAEWNDTCKGIVSHLRNHPSIITWVLFNEGWGQFDAREATDLVRALDPTRTIDAVSGWYDQACGDFLSVHNYFRPLEVYDDATCPHRAFVISEFGGLSFHLPRHSVLETSYGYGSLDDIVSFEAAVRDALEQADRLERDGLAGFVYTQLADIEEETNGLLTYDRRVNKLDNGRSAQ</sequence>
<evidence type="ECO:0000256" key="2">
    <source>
        <dbReference type="ARBA" id="ARBA00022801"/>
    </source>
</evidence>
<feature type="domain" description="Glycoside hydrolase family 2 immunoglobulin-like beta-sandwich" evidence="4">
    <location>
        <begin position="222"/>
        <end position="329"/>
    </location>
</feature>
<comment type="similarity">
    <text evidence="1">Belongs to the glycosyl hydrolase 2 family.</text>
</comment>
<reference evidence="7 8" key="1">
    <citation type="submission" date="2024-04" db="EMBL/GenBank/DDBJ databases">
        <title>Human intestinal bacterial collection.</title>
        <authorList>
            <person name="Pauvert C."/>
            <person name="Hitch T.C.A."/>
            <person name="Clavel T."/>
        </authorList>
    </citation>
    <scope>NUCLEOTIDE SEQUENCE [LARGE SCALE GENOMIC DNA]</scope>
    <source>
        <strain evidence="7 8">CLA-KB-H42</strain>
    </source>
</reference>
<keyword evidence="2" id="KW-0378">Hydrolase</keyword>
<dbReference type="InterPro" id="IPR036156">
    <property type="entry name" value="Beta-gal/glucu_dom_sf"/>
</dbReference>
<dbReference type="InterPro" id="IPR051913">
    <property type="entry name" value="GH2_Domain-Containing"/>
</dbReference>
<feature type="domain" description="Glycoside hydrolase family 2 catalytic" evidence="5">
    <location>
        <begin position="342"/>
        <end position="521"/>
    </location>
</feature>
<organism evidence="7 8">
    <name type="scientific">Raoultibacter massiliensis</name>
    <dbReference type="NCBI Taxonomy" id="1852371"/>
    <lineage>
        <taxon>Bacteria</taxon>
        <taxon>Bacillati</taxon>
        <taxon>Actinomycetota</taxon>
        <taxon>Coriobacteriia</taxon>
        <taxon>Eggerthellales</taxon>
        <taxon>Eggerthellaceae</taxon>
        <taxon>Raoultibacter</taxon>
    </lineage>
</organism>
<dbReference type="PANTHER" id="PTHR42732">
    <property type="entry name" value="BETA-GALACTOSIDASE"/>
    <property type="match status" value="1"/>
</dbReference>
<name>A0ABV1JB16_9ACTN</name>
<evidence type="ECO:0000259" key="4">
    <source>
        <dbReference type="Pfam" id="PF00703"/>
    </source>
</evidence>
<dbReference type="Gene3D" id="2.60.120.260">
    <property type="entry name" value="Galactose-binding domain-like"/>
    <property type="match status" value="1"/>
</dbReference>
<keyword evidence="3" id="KW-0326">Glycosidase</keyword>
<protein>
    <submittedName>
        <fullName evidence="7">Sugar-binding domain-containing protein</fullName>
    </submittedName>
</protein>
<dbReference type="Proteomes" id="UP001487305">
    <property type="component" value="Unassembled WGS sequence"/>
</dbReference>
<dbReference type="SUPFAM" id="SSF49303">
    <property type="entry name" value="beta-Galactosidase/glucuronidase domain"/>
    <property type="match status" value="1"/>
</dbReference>
<dbReference type="SUPFAM" id="SSF49785">
    <property type="entry name" value="Galactose-binding domain-like"/>
    <property type="match status" value="1"/>
</dbReference>
<dbReference type="EMBL" id="JBBNOP010000003">
    <property type="protein sequence ID" value="MEQ3362279.1"/>
    <property type="molecule type" value="Genomic_DNA"/>
</dbReference>
<evidence type="ECO:0000256" key="1">
    <source>
        <dbReference type="ARBA" id="ARBA00007401"/>
    </source>
</evidence>
<dbReference type="Pfam" id="PF02836">
    <property type="entry name" value="Glyco_hydro_2_C"/>
    <property type="match status" value="1"/>
</dbReference>
<evidence type="ECO:0000313" key="8">
    <source>
        <dbReference type="Proteomes" id="UP001487305"/>
    </source>
</evidence>
<keyword evidence="8" id="KW-1185">Reference proteome</keyword>
<feature type="domain" description="Glycosyl hydrolases family 2 sugar binding" evidence="6">
    <location>
        <begin position="55"/>
        <end position="184"/>
    </location>
</feature>
<dbReference type="Pfam" id="PF00703">
    <property type="entry name" value="Glyco_hydro_2"/>
    <property type="match status" value="1"/>
</dbReference>
<evidence type="ECO:0000256" key="3">
    <source>
        <dbReference type="ARBA" id="ARBA00023295"/>
    </source>
</evidence>
<evidence type="ECO:0000313" key="7">
    <source>
        <dbReference type="EMBL" id="MEQ3362279.1"/>
    </source>
</evidence>
<gene>
    <name evidence="7" type="ORF">AAA083_04735</name>
</gene>
<dbReference type="Gene3D" id="3.20.20.80">
    <property type="entry name" value="Glycosidases"/>
    <property type="match status" value="1"/>
</dbReference>
<evidence type="ECO:0000259" key="5">
    <source>
        <dbReference type="Pfam" id="PF02836"/>
    </source>
</evidence>
<accession>A0ABV1JB16</accession>
<comment type="caution">
    <text evidence="7">The sequence shown here is derived from an EMBL/GenBank/DDBJ whole genome shotgun (WGS) entry which is preliminary data.</text>
</comment>
<dbReference type="Pfam" id="PF02837">
    <property type="entry name" value="Glyco_hydro_2_N"/>
    <property type="match status" value="1"/>
</dbReference>
<proteinExistence type="inferred from homology"/>
<dbReference type="PANTHER" id="PTHR42732:SF2">
    <property type="entry name" value="BETA-MANNOSIDASE"/>
    <property type="match status" value="1"/>
</dbReference>